<dbReference type="Proteomes" id="UP001642360">
    <property type="component" value="Unassembled WGS sequence"/>
</dbReference>
<name>A0ABC8R0L5_9AQUA</name>
<protein>
    <submittedName>
        <fullName evidence="1">Uncharacterized protein</fullName>
    </submittedName>
</protein>
<dbReference type="EMBL" id="CAUOFW020000874">
    <property type="protein sequence ID" value="CAK9138280.1"/>
    <property type="molecule type" value="Genomic_DNA"/>
</dbReference>
<keyword evidence="2" id="KW-1185">Reference proteome</keyword>
<reference evidence="1 2" key="1">
    <citation type="submission" date="2024-02" db="EMBL/GenBank/DDBJ databases">
        <authorList>
            <person name="Vignale AGUSTIN F."/>
            <person name="Sosa J E."/>
            <person name="Modenutti C."/>
        </authorList>
    </citation>
    <scope>NUCLEOTIDE SEQUENCE [LARGE SCALE GENOMIC DNA]</scope>
</reference>
<gene>
    <name evidence="1" type="ORF">ILEXP_LOCUS5381</name>
</gene>
<evidence type="ECO:0000313" key="1">
    <source>
        <dbReference type="EMBL" id="CAK9138280.1"/>
    </source>
</evidence>
<proteinExistence type="predicted"/>
<dbReference type="AlphaFoldDB" id="A0ABC8R0L5"/>
<evidence type="ECO:0000313" key="2">
    <source>
        <dbReference type="Proteomes" id="UP001642360"/>
    </source>
</evidence>
<accession>A0ABC8R0L5</accession>
<organism evidence="1 2">
    <name type="scientific">Ilex paraguariensis</name>
    <name type="common">yerba mate</name>
    <dbReference type="NCBI Taxonomy" id="185542"/>
    <lineage>
        <taxon>Eukaryota</taxon>
        <taxon>Viridiplantae</taxon>
        <taxon>Streptophyta</taxon>
        <taxon>Embryophyta</taxon>
        <taxon>Tracheophyta</taxon>
        <taxon>Spermatophyta</taxon>
        <taxon>Magnoliopsida</taxon>
        <taxon>eudicotyledons</taxon>
        <taxon>Gunneridae</taxon>
        <taxon>Pentapetalae</taxon>
        <taxon>asterids</taxon>
        <taxon>campanulids</taxon>
        <taxon>Aquifoliales</taxon>
        <taxon>Aquifoliaceae</taxon>
        <taxon>Ilex</taxon>
    </lineage>
</organism>
<comment type="caution">
    <text evidence="1">The sequence shown here is derived from an EMBL/GenBank/DDBJ whole genome shotgun (WGS) entry which is preliminary data.</text>
</comment>
<sequence>MDLWGLKLVTEEAGDNDLCDVGGMGTSAGAHTHHNIRGHITTKNNRVCVYIWVDGKKEELLEV</sequence>